<accession>A0A3N0DWK0</accession>
<dbReference type="GO" id="GO:0004497">
    <property type="term" value="F:monooxygenase activity"/>
    <property type="evidence" value="ECO:0007669"/>
    <property type="project" value="UniProtKB-ARBA"/>
</dbReference>
<proteinExistence type="predicted"/>
<evidence type="ECO:0000256" key="6">
    <source>
        <dbReference type="ARBA" id="ARBA00023063"/>
    </source>
</evidence>
<dbReference type="OrthoDB" id="3213360at2"/>
<keyword evidence="6" id="KW-0534">Nitrate assimilation</keyword>
<dbReference type="PROSITE" id="PS51296">
    <property type="entry name" value="RIESKE"/>
    <property type="match status" value="1"/>
</dbReference>
<comment type="caution">
    <text evidence="8">The sequence shown here is derived from an EMBL/GenBank/DDBJ whole genome shotgun (WGS) entry which is preliminary data.</text>
</comment>
<dbReference type="AlphaFoldDB" id="A0A3N0DWK0"/>
<dbReference type="EMBL" id="RJSG01000002">
    <property type="protein sequence ID" value="RNL79990.1"/>
    <property type="molecule type" value="Genomic_DNA"/>
</dbReference>
<dbReference type="PANTHER" id="PTHR40562:SF1">
    <property type="entry name" value="NITRITE REDUCTASE (NADH) SMALL SUBUNIT"/>
    <property type="match status" value="1"/>
</dbReference>
<protein>
    <submittedName>
        <fullName evidence="8">Nitrite reductase small subunit NirD</fullName>
    </submittedName>
</protein>
<dbReference type="InterPro" id="IPR036922">
    <property type="entry name" value="Rieske_2Fe-2S_sf"/>
</dbReference>
<keyword evidence="3" id="KW-0560">Oxidoreductase</keyword>
<evidence type="ECO:0000313" key="9">
    <source>
        <dbReference type="Proteomes" id="UP000277094"/>
    </source>
</evidence>
<name>A0A3N0DWK0_9ACTN</name>
<evidence type="ECO:0000259" key="7">
    <source>
        <dbReference type="PROSITE" id="PS51296"/>
    </source>
</evidence>
<dbReference type="SUPFAM" id="SSF50022">
    <property type="entry name" value="ISP domain"/>
    <property type="match status" value="1"/>
</dbReference>
<dbReference type="NCBIfam" id="TIGR02378">
    <property type="entry name" value="nirD_assim_sml"/>
    <property type="match status" value="1"/>
</dbReference>
<dbReference type="PANTHER" id="PTHR40562">
    <property type="match status" value="1"/>
</dbReference>
<dbReference type="Proteomes" id="UP000277094">
    <property type="component" value="Unassembled WGS sequence"/>
</dbReference>
<dbReference type="GO" id="GO:0051537">
    <property type="term" value="F:2 iron, 2 sulfur cluster binding"/>
    <property type="evidence" value="ECO:0007669"/>
    <property type="project" value="UniProtKB-KW"/>
</dbReference>
<dbReference type="RefSeq" id="WP_123234493.1">
    <property type="nucleotide sequence ID" value="NZ_RJSG01000002.1"/>
</dbReference>
<dbReference type="Gene3D" id="2.102.10.10">
    <property type="entry name" value="Rieske [2Fe-2S] iron-sulphur domain"/>
    <property type="match status" value="1"/>
</dbReference>
<dbReference type="GO" id="GO:0016705">
    <property type="term" value="F:oxidoreductase activity, acting on paired donors, with incorporation or reduction of molecular oxygen"/>
    <property type="evidence" value="ECO:0007669"/>
    <property type="project" value="UniProtKB-ARBA"/>
</dbReference>
<dbReference type="Pfam" id="PF13806">
    <property type="entry name" value="Rieske_2"/>
    <property type="match status" value="1"/>
</dbReference>
<feature type="domain" description="Rieske" evidence="7">
    <location>
        <begin position="7"/>
        <end position="115"/>
    </location>
</feature>
<dbReference type="GO" id="GO:0008942">
    <property type="term" value="F:nitrite reductase [NAD(P)H] activity"/>
    <property type="evidence" value="ECO:0007669"/>
    <property type="project" value="InterPro"/>
</dbReference>
<keyword evidence="2" id="KW-0479">Metal-binding</keyword>
<keyword evidence="1" id="KW-0001">2Fe-2S</keyword>
<sequence>MSAGEWVGVCTKGQLIPERGVAVLVRDQQVALFRVTGPDGSEFVYAVGHRDPFADANVIARGIVGSLNRDGEHRDTVASPMYKHVFDLATGECYTDSSERLPVYRTWIAGGVVYVHPVPNLVDAMAT</sequence>
<reference evidence="8 9" key="1">
    <citation type="submission" date="2018-11" db="EMBL/GenBank/DDBJ databases">
        <authorList>
            <person name="Li F."/>
        </authorList>
    </citation>
    <scope>NUCLEOTIDE SEQUENCE [LARGE SCALE GENOMIC DNA]</scope>
    <source>
        <strain evidence="8 9">KIS18-7</strain>
    </source>
</reference>
<evidence type="ECO:0000256" key="1">
    <source>
        <dbReference type="ARBA" id="ARBA00022714"/>
    </source>
</evidence>
<organism evidence="8 9">
    <name type="scientific">Nocardioides marmorisolisilvae</name>
    <dbReference type="NCBI Taxonomy" id="1542737"/>
    <lineage>
        <taxon>Bacteria</taxon>
        <taxon>Bacillati</taxon>
        <taxon>Actinomycetota</taxon>
        <taxon>Actinomycetes</taxon>
        <taxon>Propionibacteriales</taxon>
        <taxon>Nocardioidaceae</taxon>
        <taxon>Nocardioides</taxon>
    </lineage>
</organism>
<evidence type="ECO:0000256" key="5">
    <source>
        <dbReference type="ARBA" id="ARBA00023014"/>
    </source>
</evidence>
<keyword evidence="5" id="KW-0411">Iron-sulfur</keyword>
<dbReference type="InterPro" id="IPR017941">
    <property type="entry name" value="Rieske_2Fe-2S"/>
</dbReference>
<evidence type="ECO:0000256" key="2">
    <source>
        <dbReference type="ARBA" id="ARBA00022723"/>
    </source>
</evidence>
<evidence type="ECO:0000256" key="3">
    <source>
        <dbReference type="ARBA" id="ARBA00023002"/>
    </source>
</evidence>
<dbReference type="InterPro" id="IPR017881">
    <property type="entry name" value="NirD"/>
</dbReference>
<evidence type="ECO:0000256" key="4">
    <source>
        <dbReference type="ARBA" id="ARBA00023004"/>
    </source>
</evidence>
<dbReference type="InterPro" id="IPR012748">
    <property type="entry name" value="Rieske-like_NirD"/>
</dbReference>
<keyword evidence="9" id="KW-1185">Reference proteome</keyword>
<dbReference type="GO" id="GO:0046872">
    <property type="term" value="F:metal ion binding"/>
    <property type="evidence" value="ECO:0007669"/>
    <property type="project" value="UniProtKB-KW"/>
</dbReference>
<dbReference type="PROSITE" id="PS51300">
    <property type="entry name" value="NIRD"/>
    <property type="match status" value="1"/>
</dbReference>
<gene>
    <name evidence="8" type="primary">nirD</name>
    <name evidence="8" type="ORF">EFL95_13800</name>
</gene>
<dbReference type="GO" id="GO:0042128">
    <property type="term" value="P:nitrate assimilation"/>
    <property type="evidence" value="ECO:0007669"/>
    <property type="project" value="UniProtKB-KW"/>
</dbReference>
<evidence type="ECO:0000313" key="8">
    <source>
        <dbReference type="EMBL" id="RNL79990.1"/>
    </source>
</evidence>
<keyword evidence="4" id="KW-0408">Iron</keyword>